<dbReference type="KEGG" id="gfl:GRFL_2072"/>
<evidence type="ECO:0000313" key="2">
    <source>
        <dbReference type="EMBL" id="APU68796.1"/>
    </source>
</evidence>
<accession>A0A1L7I5D5</accession>
<dbReference type="AlphaFoldDB" id="A0A1L7I5D5"/>
<dbReference type="Pfam" id="PF03544">
    <property type="entry name" value="TonB_C"/>
    <property type="match status" value="1"/>
</dbReference>
<dbReference type="Proteomes" id="UP000186230">
    <property type="component" value="Chromosome"/>
</dbReference>
<dbReference type="RefSeq" id="WP_083644524.1">
    <property type="nucleotide sequence ID" value="NZ_AMRU01000006.1"/>
</dbReference>
<feature type="domain" description="TonB C-terminal" evidence="1">
    <location>
        <begin position="39"/>
        <end position="125"/>
    </location>
</feature>
<keyword evidence="3" id="KW-1185">Reference proteome</keyword>
<protein>
    <recommendedName>
        <fullName evidence="1">TonB C-terminal domain-containing protein</fullName>
    </recommendedName>
</protein>
<dbReference type="STRING" id="1229726.GRFL_2072"/>
<reference evidence="2 3" key="1">
    <citation type="submission" date="2016-07" db="EMBL/GenBank/DDBJ databases">
        <title>Multi-omics approach to identify versatile polysaccharide utilization systems of a marine flavobacterium Gramella flava.</title>
        <authorList>
            <person name="Tang K."/>
        </authorList>
    </citation>
    <scope>NUCLEOTIDE SEQUENCE [LARGE SCALE GENOMIC DNA]</scope>
    <source>
        <strain evidence="2 3">JLT2011</strain>
    </source>
</reference>
<dbReference type="OrthoDB" id="1522859at2"/>
<dbReference type="SUPFAM" id="SSF74653">
    <property type="entry name" value="TolA/TonB C-terminal domain"/>
    <property type="match status" value="1"/>
</dbReference>
<organism evidence="2 3">
    <name type="scientific">Christiangramia flava JLT2011</name>
    <dbReference type="NCBI Taxonomy" id="1229726"/>
    <lineage>
        <taxon>Bacteria</taxon>
        <taxon>Pseudomonadati</taxon>
        <taxon>Bacteroidota</taxon>
        <taxon>Flavobacteriia</taxon>
        <taxon>Flavobacteriales</taxon>
        <taxon>Flavobacteriaceae</taxon>
        <taxon>Christiangramia</taxon>
    </lineage>
</organism>
<dbReference type="EMBL" id="CP016359">
    <property type="protein sequence ID" value="APU68796.1"/>
    <property type="molecule type" value="Genomic_DNA"/>
</dbReference>
<evidence type="ECO:0000313" key="3">
    <source>
        <dbReference type="Proteomes" id="UP000186230"/>
    </source>
</evidence>
<proteinExistence type="predicted"/>
<gene>
    <name evidence="2" type="ORF">GRFL_2072</name>
</gene>
<name>A0A1L7I5D5_9FLAO</name>
<sequence>MKRLLVITCILLGGIGFAQAQQTSPVWPGCEDSGNVKKCFNQKLSQHVRENYVYPKNDAGEYVRGKVTVSFEIDENGKVNVLDIKGKNQQVNAAAEKMINKIPEMEPGTLQGEPDAREFTVPFNF</sequence>
<dbReference type="GO" id="GO:0055085">
    <property type="term" value="P:transmembrane transport"/>
    <property type="evidence" value="ECO:0007669"/>
    <property type="project" value="InterPro"/>
</dbReference>
<dbReference type="PROSITE" id="PS52015">
    <property type="entry name" value="TONB_CTD"/>
    <property type="match status" value="1"/>
</dbReference>
<evidence type="ECO:0000259" key="1">
    <source>
        <dbReference type="PROSITE" id="PS52015"/>
    </source>
</evidence>
<dbReference type="InterPro" id="IPR037682">
    <property type="entry name" value="TonB_C"/>
</dbReference>
<dbReference type="Gene3D" id="3.30.1150.10">
    <property type="match status" value="1"/>
</dbReference>